<dbReference type="FunFam" id="1.25.40.10:FF:000017">
    <property type="entry name" value="NADPH oxidase regulator NoxR"/>
    <property type="match status" value="1"/>
</dbReference>
<evidence type="ECO:0000256" key="4">
    <source>
        <dbReference type="ARBA" id="ARBA00022490"/>
    </source>
</evidence>
<keyword evidence="5" id="KW-0677">Repeat</keyword>
<comment type="subcellular location">
    <subcellularLocation>
        <location evidence="1">Cytoplasm</location>
    </subcellularLocation>
</comment>
<reference evidence="10" key="1">
    <citation type="submission" date="2020-12" db="EMBL/GenBank/DDBJ databases">
        <title>Metabolic potential, ecology and presence of endohyphal bacteria is reflected in genomic diversity of Mucoromycotina.</title>
        <authorList>
            <person name="Muszewska A."/>
            <person name="Okrasinska A."/>
            <person name="Steczkiewicz K."/>
            <person name="Drgas O."/>
            <person name="Orlowska M."/>
            <person name="Perlinska-Lenart U."/>
            <person name="Aleksandrzak-Piekarczyk T."/>
            <person name="Szatraj K."/>
            <person name="Zielenkiewicz U."/>
            <person name="Pilsyk S."/>
            <person name="Malc E."/>
            <person name="Mieczkowski P."/>
            <person name="Kruszewska J.S."/>
            <person name="Biernat P."/>
            <person name="Pawlowska J."/>
        </authorList>
    </citation>
    <scope>NUCLEOTIDE SEQUENCE</scope>
    <source>
        <strain evidence="10">WA0000067209</strain>
    </source>
</reference>
<dbReference type="InterPro" id="IPR000270">
    <property type="entry name" value="PB1_dom"/>
</dbReference>
<dbReference type="InterPro" id="IPR051864">
    <property type="entry name" value="NCF2_NOXA1"/>
</dbReference>
<proteinExistence type="inferred from homology"/>
<comment type="similarity">
    <text evidence="2">Belongs to the NCF2/NOXA1 family.</text>
</comment>
<dbReference type="PANTHER" id="PTHR15175">
    <property type="entry name" value="NEUTROPHIL CYTOSOLIC FACTOR 2, NEUTROPHIL NADPH OXIDASE FACTOR 2"/>
    <property type="match status" value="1"/>
</dbReference>
<evidence type="ECO:0000313" key="11">
    <source>
        <dbReference type="Proteomes" id="UP000654370"/>
    </source>
</evidence>
<organism evidence="10 11">
    <name type="scientific">Mortierella isabellina</name>
    <name type="common">Filamentous fungus</name>
    <name type="synonym">Umbelopsis isabellina</name>
    <dbReference type="NCBI Taxonomy" id="91625"/>
    <lineage>
        <taxon>Eukaryota</taxon>
        <taxon>Fungi</taxon>
        <taxon>Fungi incertae sedis</taxon>
        <taxon>Mucoromycota</taxon>
        <taxon>Mucoromycotina</taxon>
        <taxon>Umbelopsidomycetes</taxon>
        <taxon>Umbelopsidales</taxon>
        <taxon>Umbelopsidaceae</taxon>
        <taxon>Umbelopsis</taxon>
    </lineage>
</organism>
<evidence type="ECO:0000256" key="7">
    <source>
        <dbReference type="PROSITE-ProRule" id="PRU00339"/>
    </source>
</evidence>
<protein>
    <recommendedName>
        <fullName evidence="9">PB1 domain-containing protein</fullName>
    </recommendedName>
</protein>
<evidence type="ECO:0000313" key="10">
    <source>
        <dbReference type="EMBL" id="KAG2182069.1"/>
    </source>
</evidence>
<dbReference type="Pfam" id="PF00564">
    <property type="entry name" value="PB1"/>
    <property type="match status" value="1"/>
</dbReference>
<feature type="compositionally biased region" description="Polar residues" evidence="8">
    <location>
        <begin position="373"/>
        <end position="383"/>
    </location>
</feature>
<dbReference type="SUPFAM" id="SSF48452">
    <property type="entry name" value="TPR-like"/>
    <property type="match status" value="1"/>
</dbReference>
<keyword evidence="6 7" id="KW-0802">TPR repeat</keyword>
<evidence type="ECO:0000256" key="2">
    <source>
        <dbReference type="ARBA" id="ARBA00008051"/>
    </source>
</evidence>
<evidence type="ECO:0000256" key="6">
    <source>
        <dbReference type="ARBA" id="ARBA00022803"/>
    </source>
</evidence>
<feature type="compositionally biased region" description="Polar residues" evidence="8">
    <location>
        <begin position="391"/>
        <end position="409"/>
    </location>
</feature>
<comment type="caution">
    <text evidence="10">The sequence shown here is derived from an EMBL/GenBank/DDBJ whole genome shotgun (WGS) entry which is preliminary data.</text>
</comment>
<dbReference type="InterPro" id="IPR019734">
    <property type="entry name" value="TPR_rpt"/>
</dbReference>
<dbReference type="Gene3D" id="3.10.20.90">
    <property type="entry name" value="Phosphatidylinositol 3-kinase Catalytic Subunit, Chain A, domain 1"/>
    <property type="match status" value="1"/>
</dbReference>
<accession>A0A8H7PWS5</accession>
<dbReference type="SUPFAM" id="SSF54277">
    <property type="entry name" value="CAD &amp; PB1 domains"/>
    <property type="match status" value="1"/>
</dbReference>
<evidence type="ECO:0000256" key="8">
    <source>
        <dbReference type="SAM" id="MobiDB-lite"/>
    </source>
</evidence>
<feature type="region of interest" description="Disordered" evidence="8">
    <location>
        <begin position="312"/>
        <end position="332"/>
    </location>
</feature>
<dbReference type="AlphaFoldDB" id="A0A8H7PWS5"/>
<dbReference type="PANTHER" id="PTHR15175:SF0">
    <property type="entry name" value="SH3 DOMAIN-CONTAINING PROTEIN C23A1.17"/>
    <property type="match status" value="1"/>
</dbReference>
<gene>
    <name evidence="10" type="ORF">INT43_006996</name>
</gene>
<dbReference type="SMART" id="SM00028">
    <property type="entry name" value="TPR"/>
    <property type="match status" value="3"/>
</dbReference>
<evidence type="ECO:0000259" key="9">
    <source>
        <dbReference type="Pfam" id="PF00564"/>
    </source>
</evidence>
<name>A0A8H7PWS5_MORIS</name>
<keyword evidence="3" id="KW-0728">SH3 domain</keyword>
<feature type="repeat" description="TPR" evidence="7">
    <location>
        <begin position="32"/>
        <end position="65"/>
    </location>
</feature>
<dbReference type="PROSITE" id="PS50005">
    <property type="entry name" value="TPR"/>
    <property type="match status" value="1"/>
</dbReference>
<dbReference type="OrthoDB" id="9450131at2759"/>
<dbReference type="Proteomes" id="UP000654370">
    <property type="component" value="Unassembled WGS sequence"/>
</dbReference>
<evidence type="ECO:0000256" key="5">
    <source>
        <dbReference type="ARBA" id="ARBA00022737"/>
    </source>
</evidence>
<feature type="non-terminal residue" evidence="10">
    <location>
        <position position="1"/>
    </location>
</feature>
<feature type="region of interest" description="Disordered" evidence="8">
    <location>
        <begin position="366"/>
        <end position="410"/>
    </location>
</feature>
<dbReference type="EMBL" id="JAEPQZ010000004">
    <property type="protein sequence ID" value="KAG2182069.1"/>
    <property type="molecule type" value="Genomic_DNA"/>
</dbReference>
<dbReference type="InterPro" id="IPR011990">
    <property type="entry name" value="TPR-like_helical_dom_sf"/>
</dbReference>
<evidence type="ECO:0000256" key="3">
    <source>
        <dbReference type="ARBA" id="ARBA00022443"/>
    </source>
</evidence>
<keyword evidence="11" id="KW-1185">Reference proteome</keyword>
<keyword evidence="4" id="KW-0963">Cytoplasm</keyword>
<dbReference type="GO" id="GO:0005737">
    <property type="term" value="C:cytoplasm"/>
    <property type="evidence" value="ECO:0007669"/>
    <property type="project" value="UniProtKB-SubCell"/>
</dbReference>
<feature type="domain" description="PB1" evidence="9">
    <location>
        <begin position="444"/>
        <end position="504"/>
    </location>
</feature>
<evidence type="ECO:0000256" key="1">
    <source>
        <dbReference type="ARBA" id="ARBA00004496"/>
    </source>
</evidence>
<sequence length="544" mass="60947">FELEQWLRACDAYDREDYDQALKLFIGLADTAKMHFNIGLVLATIDDYPRALAAYSKAIELDQYFAVAYFQRGVAAFIIGDMELACSAFDEAFTAMRGNSIINYGQLGLAFHLYGCEVLFNRGICRLYNEQIEEGMKDLQLANAMRLNSEHDIIADALRDEGKGYSIFSIPSKVLYRPPKNRLNNMEMLAAAAEVHSDKNNGTRHNSVLMSTPRKHRLNFDLNFKSFMSKPSRNLVSRLLPSRSAGTEQLSERSLRDNFTTPSLLEAMPRASTSVPNIPQQNNRESTAFAVSRKKIKDDDFKQLQQEAIWKSLPSNPLSAATTPSVPPTPEDEQSLAMLSLEFPLPESTTNLVPELKSIEEVRKDSGFHSGHGENQSVSSNASAGDKTPKSETMFSQGEPLSQTNTTVSDLHDEDVMGYYESSGDVFTTYEALRDLQDGIDMNVRLKIKLHHDDMRILIVPATIAFSELAEKVKEKFDGKHVKLLFKDEDDELITMQDETDIMQARIAWQKRQEEAAGGASVKQSNPEKLDIWCQTVVASAPIS</sequence>
<dbReference type="Gene3D" id="1.25.40.10">
    <property type="entry name" value="Tetratricopeptide repeat domain"/>
    <property type="match status" value="1"/>
</dbReference>